<organism evidence="5 6">
    <name type="scientific">Microcystis panniformis FACHB-1757</name>
    <dbReference type="NCBI Taxonomy" id="1638788"/>
    <lineage>
        <taxon>Bacteria</taxon>
        <taxon>Bacillati</taxon>
        <taxon>Cyanobacteriota</taxon>
        <taxon>Cyanophyceae</taxon>
        <taxon>Oscillatoriophycideae</taxon>
        <taxon>Chroococcales</taxon>
        <taxon>Microcystaceae</taxon>
        <taxon>Microcystis</taxon>
    </lineage>
</organism>
<dbReference type="Gene3D" id="2.80.10.50">
    <property type="match status" value="1"/>
</dbReference>
<dbReference type="PROSITE" id="PS50919">
    <property type="entry name" value="MIR"/>
    <property type="match status" value="3"/>
</dbReference>
<feature type="domain" description="MIR" evidence="4">
    <location>
        <begin position="68"/>
        <end position="124"/>
    </location>
</feature>
<name>A0A0K1RY20_9CHRO</name>
<dbReference type="KEGG" id="mpk:VL20_1547"/>
<protein>
    <recommendedName>
        <fullName evidence="4">MIR domain-containing protein</fullName>
    </recommendedName>
</protein>
<evidence type="ECO:0000256" key="1">
    <source>
        <dbReference type="ARBA" id="ARBA00022729"/>
    </source>
</evidence>
<dbReference type="RefSeq" id="WP_002792849.1">
    <property type="nucleotide sequence ID" value="NZ_CP011339.1"/>
</dbReference>
<accession>A0A0K1RY20</accession>
<dbReference type="CDD" id="cd23263">
    <property type="entry name" value="beta-trefoil_MIR"/>
    <property type="match status" value="1"/>
</dbReference>
<evidence type="ECO:0000259" key="4">
    <source>
        <dbReference type="PROSITE" id="PS50919"/>
    </source>
</evidence>
<proteinExistence type="predicted"/>
<dbReference type="Proteomes" id="UP000068167">
    <property type="component" value="Chromosome"/>
</dbReference>
<dbReference type="PANTHER" id="PTHR46809:SF2">
    <property type="entry name" value="GH21273P"/>
    <property type="match status" value="1"/>
</dbReference>
<evidence type="ECO:0000256" key="2">
    <source>
        <dbReference type="ARBA" id="ARBA00022737"/>
    </source>
</evidence>
<dbReference type="AlphaFoldDB" id="A0A0K1RY20"/>
<keyword evidence="2" id="KW-0677">Repeat</keyword>
<dbReference type="Pfam" id="PF02815">
    <property type="entry name" value="MIR"/>
    <property type="match status" value="1"/>
</dbReference>
<dbReference type="PATRIC" id="fig|1638788.3.peg.1547"/>
<reference evidence="5 6" key="1">
    <citation type="journal article" date="2016" name="Stand. Genomic Sci.">
        <title>Complete genome sequence and genomic characterization of Microcystis panniformis FACHB 1757 by third-generation sequencing.</title>
        <authorList>
            <person name="Zhang J.Y."/>
            <person name="Guan R."/>
            <person name="Zhang H.J."/>
            <person name="Li H."/>
            <person name="Xiao P."/>
            <person name="Yu G.L."/>
            <person name="Du L."/>
            <person name="Cao D.M."/>
            <person name="Zhu B.C."/>
            <person name="Li R.H."/>
            <person name="Lu Z.H."/>
        </authorList>
    </citation>
    <scope>NUCLEOTIDE SEQUENCE [LARGE SCALE GENOMIC DNA]</scope>
    <source>
        <strain evidence="5 6">FACHB-1757</strain>
    </source>
</reference>
<dbReference type="InterPro" id="IPR036300">
    <property type="entry name" value="MIR_dom_sf"/>
</dbReference>
<gene>
    <name evidence="5" type="ORF">VL20_1547</name>
</gene>
<keyword evidence="1" id="KW-0732">Signal</keyword>
<evidence type="ECO:0000256" key="3">
    <source>
        <dbReference type="SAM" id="MobiDB-lite"/>
    </source>
</evidence>
<feature type="compositionally biased region" description="Polar residues" evidence="3">
    <location>
        <begin position="195"/>
        <end position="221"/>
    </location>
</feature>
<evidence type="ECO:0000313" key="6">
    <source>
        <dbReference type="Proteomes" id="UP000068167"/>
    </source>
</evidence>
<dbReference type="InterPro" id="IPR016093">
    <property type="entry name" value="MIR_motif"/>
</dbReference>
<dbReference type="PANTHER" id="PTHR46809">
    <property type="entry name" value="STROMAL CELL-DERIVED FACTOR 2-LIKE PROTEIN"/>
    <property type="match status" value="1"/>
</dbReference>
<dbReference type="SMART" id="SM00472">
    <property type="entry name" value="MIR"/>
    <property type="match status" value="3"/>
</dbReference>
<dbReference type="SUPFAM" id="SSF82109">
    <property type="entry name" value="MIR domain"/>
    <property type="match status" value="1"/>
</dbReference>
<feature type="region of interest" description="Disordered" evidence="3">
    <location>
        <begin position="194"/>
        <end position="225"/>
    </location>
</feature>
<feature type="domain" description="MIR" evidence="4">
    <location>
        <begin position="125"/>
        <end position="181"/>
    </location>
</feature>
<dbReference type="EMBL" id="CP011339">
    <property type="protein sequence ID" value="AKV66705.1"/>
    <property type="molecule type" value="Genomic_DNA"/>
</dbReference>
<feature type="domain" description="MIR" evidence="4">
    <location>
        <begin position="1"/>
        <end position="58"/>
    </location>
</feature>
<evidence type="ECO:0000313" key="5">
    <source>
        <dbReference type="EMBL" id="AKV66705.1"/>
    </source>
</evidence>
<keyword evidence="6" id="KW-1185">Reference proteome</keyword>
<sequence length="329" mass="36379">MDVQYGSQIKMRHILTGFHLHSHPLNYKHPNSSQQQQVTCFNNGANGDDNDFWIVKSVNANNPRDNETQTVKDGDLLRLEHLLTQKNLHSHPGIPSPITGQQEVTCFGFSGSGDSNDLWRISIEGGGVWNDSKRVKLIHVNTDFALHSHGGQVMNDLTAFQQEVTCFSGRDENDFWQAFNISFVGVKVPEGLGRNDNNSRPVRAEQTNRVAGGTMTTNVTVSPDGKLTAETHTRTKVDFKGFTGSVIVVIYNREGRSHISGKHSFGVDGDLIPGGRSDRKDPWDESVPLEIASKADRVSIIHSHDPNLRITREQAIDLIRVAIILTAAA</sequence>